<evidence type="ECO:0000256" key="1">
    <source>
        <dbReference type="ARBA" id="ARBA00022679"/>
    </source>
</evidence>
<dbReference type="RefSeq" id="WP_317468945.1">
    <property type="nucleotide sequence ID" value="NZ_JAWLKJ010000001.1"/>
</dbReference>
<dbReference type="Gene3D" id="3.40.50.2000">
    <property type="entry name" value="Glycogen Phosphorylase B"/>
    <property type="match status" value="2"/>
</dbReference>
<evidence type="ECO:0000259" key="2">
    <source>
        <dbReference type="Pfam" id="PF00534"/>
    </source>
</evidence>
<dbReference type="PANTHER" id="PTHR12526:SF638">
    <property type="entry name" value="SPORE COAT PROTEIN SA"/>
    <property type="match status" value="1"/>
</dbReference>
<evidence type="ECO:0000313" key="4">
    <source>
        <dbReference type="Proteomes" id="UP001185873"/>
    </source>
</evidence>
<feature type="domain" description="Glycosyl transferase family 1" evidence="2">
    <location>
        <begin position="243"/>
        <end position="365"/>
    </location>
</feature>
<organism evidence="3 4">
    <name type="scientific">Dietzia maris</name>
    <dbReference type="NCBI Taxonomy" id="37915"/>
    <lineage>
        <taxon>Bacteria</taxon>
        <taxon>Bacillati</taxon>
        <taxon>Actinomycetota</taxon>
        <taxon>Actinomycetes</taxon>
        <taxon>Mycobacteriales</taxon>
        <taxon>Dietziaceae</taxon>
        <taxon>Dietzia</taxon>
    </lineage>
</organism>
<dbReference type="EMBL" id="JAWLKJ010000001">
    <property type="protein sequence ID" value="MDV6298599.1"/>
    <property type="molecule type" value="Genomic_DNA"/>
</dbReference>
<dbReference type="GO" id="GO:0016757">
    <property type="term" value="F:glycosyltransferase activity"/>
    <property type="evidence" value="ECO:0007669"/>
    <property type="project" value="UniProtKB-KW"/>
</dbReference>
<name>A0AAE4QXQ7_9ACTN</name>
<gene>
    <name evidence="3" type="ORF">R3P82_05690</name>
</gene>
<dbReference type="EC" id="2.4.-.-" evidence="3"/>
<sequence>MTGQRRWPLCSLVANEGILRWALTSAPSNLQSSPSKLLFVGIVFCGAFMFRNRAAVRVPGVVHVISTLERGGMEMRTLELFRALRGSIRPVVFQTSGDRGSLSQLFEEAGCEVVTLRFRSHAFAKALVKELSRADVTTLHLHVAQGRMYAGILLIAAALVGTPTRVAHFRSEGRAHERSSLKASAAELIGRLSIELFATDIIGVSPSSLSGGWKRLWEGDPRCRVIPSGIDVPLLERETAFSRTVLPVPDGVPVVLHVGRDVAAKNRMRAIEILGDARSSGHEFSLVFVGRDDPVSHAELLSSASSCGVSEHVFFLGQRSDLWALFKSCDAMLNTSFREGLPGAILEATAVGVPVVASSIPSNEYVSSFFESVRTVSLAEGNGVWIEELQRAYKRRRSITLAHALKQFSESPFSLSDASRAFLRLWSGGRAG</sequence>
<accession>A0AAE4QXQ7</accession>
<keyword evidence="1 3" id="KW-0808">Transferase</keyword>
<protein>
    <submittedName>
        <fullName evidence="3">Glycosyltransferase</fullName>
        <ecNumber evidence="3">2.4.-.-</ecNumber>
    </submittedName>
</protein>
<dbReference type="PANTHER" id="PTHR12526">
    <property type="entry name" value="GLYCOSYLTRANSFERASE"/>
    <property type="match status" value="1"/>
</dbReference>
<comment type="caution">
    <text evidence="3">The sequence shown here is derived from an EMBL/GenBank/DDBJ whole genome shotgun (WGS) entry which is preliminary data.</text>
</comment>
<reference evidence="3" key="1">
    <citation type="submission" date="2023-10" db="EMBL/GenBank/DDBJ databases">
        <title>Development of a sustainable strategy for remediation of hydrocarbon-contaminated territories based on the waste exchange concept.</title>
        <authorList>
            <person name="Krivoruchko A."/>
        </authorList>
    </citation>
    <scope>NUCLEOTIDE SEQUENCE</scope>
    <source>
        <strain evidence="3">IEGM 1175</strain>
    </source>
</reference>
<proteinExistence type="predicted"/>
<dbReference type="InterPro" id="IPR001296">
    <property type="entry name" value="Glyco_trans_1"/>
</dbReference>
<dbReference type="SUPFAM" id="SSF53756">
    <property type="entry name" value="UDP-Glycosyltransferase/glycogen phosphorylase"/>
    <property type="match status" value="1"/>
</dbReference>
<dbReference type="AlphaFoldDB" id="A0AAE4QXQ7"/>
<keyword evidence="3" id="KW-0328">Glycosyltransferase</keyword>
<dbReference type="Proteomes" id="UP001185873">
    <property type="component" value="Unassembled WGS sequence"/>
</dbReference>
<evidence type="ECO:0000313" key="3">
    <source>
        <dbReference type="EMBL" id="MDV6298599.1"/>
    </source>
</evidence>
<dbReference type="Pfam" id="PF00534">
    <property type="entry name" value="Glycos_transf_1"/>
    <property type="match status" value="1"/>
</dbReference>